<name>A0ABQ1JPG1_9SPHN</name>
<reference evidence="6" key="1">
    <citation type="journal article" date="2019" name="Int. J. Syst. Evol. Microbiol.">
        <title>The Global Catalogue of Microorganisms (GCM) 10K type strain sequencing project: providing services to taxonomists for standard genome sequencing and annotation.</title>
        <authorList>
            <consortium name="The Broad Institute Genomics Platform"/>
            <consortium name="The Broad Institute Genome Sequencing Center for Infectious Disease"/>
            <person name="Wu L."/>
            <person name="Ma J."/>
        </authorList>
    </citation>
    <scope>NUCLEOTIDE SEQUENCE [LARGE SCALE GENOMIC DNA]</scope>
    <source>
        <strain evidence="6">CGMCC 1.12851</strain>
    </source>
</reference>
<dbReference type="HAMAP" id="MF_00724">
    <property type="entry name" value="FliE"/>
    <property type="match status" value="1"/>
</dbReference>
<keyword evidence="3 4" id="KW-0975">Bacterial flagellum</keyword>
<evidence type="ECO:0000313" key="5">
    <source>
        <dbReference type="EMBL" id="GGB74254.1"/>
    </source>
</evidence>
<gene>
    <name evidence="4 5" type="primary">fliE</name>
    <name evidence="5" type="ORF">GCM10010833_31820</name>
</gene>
<comment type="similarity">
    <text evidence="2 4">Belongs to the FliE family.</text>
</comment>
<dbReference type="RefSeq" id="WP_188515426.1">
    <property type="nucleotide sequence ID" value="NZ_BMGD01000006.1"/>
</dbReference>
<evidence type="ECO:0000256" key="1">
    <source>
        <dbReference type="ARBA" id="ARBA00004117"/>
    </source>
</evidence>
<comment type="subcellular location">
    <subcellularLocation>
        <location evidence="1 4">Bacterial flagellum basal body</location>
    </subcellularLocation>
</comment>
<keyword evidence="5" id="KW-0969">Cilium</keyword>
<organism evidence="5 6">
    <name type="scientific">Blastomonas aquatica</name>
    <dbReference type="NCBI Taxonomy" id="1510276"/>
    <lineage>
        <taxon>Bacteria</taxon>
        <taxon>Pseudomonadati</taxon>
        <taxon>Pseudomonadota</taxon>
        <taxon>Alphaproteobacteria</taxon>
        <taxon>Sphingomonadales</taxon>
        <taxon>Sphingomonadaceae</taxon>
        <taxon>Blastomonas</taxon>
    </lineage>
</organism>
<comment type="caution">
    <text evidence="5">The sequence shown here is derived from an EMBL/GenBank/DDBJ whole genome shotgun (WGS) entry which is preliminary data.</text>
</comment>
<evidence type="ECO:0000256" key="4">
    <source>
        <dbReference type="HAMAP-Rule" id="MF_00724"/>
    </source>
</evidence>
<dbReference type="EMBL" id="BMGD01000006">
    <property type="protein sequence ID" value="GGB74254.1"/>
    <property type="molecule type" value="Genomic_DNA"/>
</dbReference>
<protein>
    <recommendedName>
        <fullName evidence="4">Flagellar hook-basal body complex protein FliE</fullName>
    </recommendedName>
</protein>
<dbReference type="InterPro" id="IPR001624">
    <property type="entry name" value="FliE"/>
</dbReference>
<dbReference type="Proteomes" id="UP000614261">
    <property type="component" value="Unassembled WGS sequence"/>
</dbReference>
<keyword evidence="5" id="KW-0282">Flagellum</keyword>
<evidence type="ECO:0000313" key="6">
    <source>
        <dbReference type="Proteomes" id="UP000614261"/>
    </source>
</evidence>
<dbReference type="Pfam" id="PF02049">
    <property type="entry name" value="FliE"/>
    <property type="match status" value="1"/>
</dbReference>
<sequence length="109" mass="10634">MSISAFDAVAAYGGIPAIKTGGAASAGSLGGGVGGGEDASFGDMVSGLVADTAGKLQAAEQASIRQVAGKGDLIDVVTAIGAAETALDTMVAVRDRVVSAYGEIMRMQI</sequence>
<evidence type="ECO:0000256" key="3">
    <source>
        <dbReference type="ARBA" id="ARBA00023143"/>
    </source>
</evidence>
<keyword evidence="5" id="KW-0966">Cell projection</keyword>
<proteinExistence type="inferred from homology"/>
<keyword evidence="6" id="KW-1185">Reference proteome</keyword>
<dbReference type="PANTHER" id="PTHR34653:SF1">
    <property type="entry name" value="FLAGELLAR HOOK-BASAL BODY COMPLEX PROTEIN FLIE"/>
    <property type="match status" value="1"/>
</dbReference>
<dbReference type="PANTHER" id="PTHR34653">
    <property type="match status" value="1"/>
</dbReference>
<accession>A0ABQ1JPG1</accession>
<evidence type="ECO:0000256" key="2">
    <source>
        <dbReference type="ARBA" id="ARBA00009272"/>
    </source>
</evidence>